<reference evidence="2" key="1">
    <citation type="submission" date="2016-10" db="EMBL/GenBank/DDBJ databases">
        <authorList>
            <person name="Varghese N."/>
            <person name="Submissions S."/>
        </authorList>
    </citation>
    <scope>NUCLEOTIDE SEQUENCE [LARGE SCALE GENOMIC DNA]</scope>
    <source>
        <strain evidence="2">DSM 22427</strain>
    </source>
</reference>
<dbReference type="Proteomes" id="UP000199199">
    <property type="component" value="Unassembled WGS sequence"/>
</dbReference>
<evidence type="ECO:0000313" key="1">
    <source>
        <dbReference type="EMBL" id="SFS79579.1"/>
    </source>
</evidence>
<name>A0A1I6SRT4_9EURY</name>
<protein>
    <submittedName>
        <fullName evidence="1">Uncharacterized protein</fullName>
    </submittedName>
</protein>
<evidence type="ECO:0000313" key="2">
    <source>
        <dbReference type="Proteomes" id="UP000199199"/>
    </source>
</evidence>
<proteinExistence type="predicted"/>
<dbReference type="PROSITE" id="PS51257">
    <property type="entry name" value="PROKAR_LIPOPROTEIN"/>
    <property type="match status" value="1"/>
</dbReference>
<gene>
    <name evidence="1" type="ORF">SAMN04488556_2865</name>
</gene>
<organism evidence="1 2">
    <name type="scientific">Halostagnicola kamekurae</name>
    <dbReference type="NCBI Taxonomy" id="619731"/>
    <lineage>
        <taxon>Archaea</taxon>
        <taxon>Methanobacteriati</taxon>
        <taxon>Methanobacteriota</taxon>
        <taxon>Stenosarchaea group</taxon>
        <taxon>Halobacteria</taxon>
        <taxon>Halobacteriales</taxon>
        <taxon>Natrialbaceae</taxon>
        <taxon>Halostagnicola</taxon>
    </lineage>
</organism>
<accession>A0A1I6SRT4</accession>
<dbReference type="RefSeq" id="WP_139231191.1">
    <property type="nucleotide sequence ID" value="NZ_FOZS01000002.1"/>
</dbReference>
<dbReference type="AlphaFoldDB" id="A0A1I6SRT4"/>
<dbReference type="OrthoDB" id="197250at2157"/>
<keyword evidence="2" id="KW-1185">Reference proteome</keyword>
<sequence length="351" mass="38327">MGEDLSRRSLIRRGSTGVAAVGIASLAGCTGSIPFVGGDEYGGVPMGNWLADPAFEELLDTSGGQDFEISESTRTDAEFEYVLPEPIFEYADELDGYQQLQGGSAAEFRDRVGVPASDLDWQLTQSLSWEWENTRQTQYGRTTTAQQRSTVTIDILGGAFEAGDVEDTLENWAGDSLSSEGEYEGYDFYDTGNAAIGVGEEAIIRITSDQSNIDHITALEITIDANVDGSPRLTDDDDANELLSQFDQGHINRGVLTENPEERFGTGSEEAGWETGLIGRSRASSIDGESAEISVVFLYESERNAVADEVETYVERNRDIYDEFATLEDYSVEEDGRSVTVTGTVETQAYF</sequence>
<dbReference type="EMBL" id="FOZS01000002">
    <property type="protein sequence ID" value="SFS79579.1"/>
    <property type="molecule type" value="Genomic_DNA"/>
</dbReference>